<protein>
    <submittedName>
        <fullName evidence="1">Uncharacterized protein</fullName>
    </submittedName>
</protein>
<evidence type="ECO:0000313" key="1">
    <source>
        <dbReference type="EMBL" id="MBQ0830823.1"/>
    </source>
</evidence>
<dbReference type="Proteomes" id="UP000677875">
    <property type="component" value="Unassembled WGS sequence"/>
</dbReference>
<sequence length="61" mass="6106">MPYIAIVIAALAVGFEQFVQGKYGAMGLIALVTLTVGVKARSGAISGVGAVILVMLLAQSG</sequence>
<name>A0A940XI44_9ACTN</name>
<gene>
    <name evidence="1" type="ORF">J5Y05_30710</name>
</gene>
<dbReference type="AlphaFoldDB" id="A0A940XI44"/>
<keyword evidence="2" id="KW-1185">Reference proteome</keyword>
<proteinExistence type="predicted"/>
<dbReference type="EMBL" id="JAGPNL010000013">
    <property type="protein sequence ID" value="MBQ0830823.1"/>
    <property type="molecule type" value="Genomic_DNA"/>
</dbReference>
<accession>A0A940XI44</accession>
<comment type="caution">
    <text evidence="1">The sequence shown here is derived from an EMBL/GenBank/DDBJ whole genome shotgun (WGS) entry which is preliminary data.</text>
</comment>
<organism evidence="1 2">
    <name type="scientific">Streptomyces tagetis</name>
    <dbReference type="NCBI Taxonomy" id="2820809"/>
    <lineage>
        <taxon>Bacteria</taxon>
        <taxon>Bacillati</taxon>
        <taxon>Actinomycetota</taxon>
        <taxon>Actinomycetes</taxon>
        <taxon>Kitasatosporales</taxon>
        <taxon>Streptomycetaceae</taxon>
        <taxon>Streptomyces</taxon>
    </lineage>
</organism>
<dbReference type="RefSeq" id="WP_210876585.1">
    <property type="nucleotide sequence ID" value="NZ_JAGPNL010000013.1"/>
</dbReference>
<reference evidence="1" key="1">
    <citation type="submission" date="2021-04" db="EMBL/GenBank/DDBJ databases">
        <title>Genome seq and assembly of Streptomyces sp. RG38.</title>
        <authorList>
            <person name="Chhetri G."/>
        </authorList>
    </citation>
    <scope>NUCLEOTIDE SEQUENCE</scope>
    <source>
        <strain evidence="1">RG38</strain>
    </source>
</reference>
<evidence type="ECO:0000313" key="2">
    <source>
        <dbReference type="Proteomes" id="UP000677875"/>
    </source>
</evidence>